<protein>
    <recommendedName>
        <fullName evidence="5">Lipoprotein</fullName>
    </recommendedName>
</protein>
<feature type="region of interest" description="Disordered" evidence="1">
    <location>
        <begin position="60"/>
        <end position="80"/>
    </location>
</feature>
<name>L7FAV3_STRT8</name>
<dbReference type="PATRIC" id="fig|698760.3.peg.2603"/>
<evidence type="ECO:0008006" key="5">
    <source>
        <dbReference type="Google" id="ProtNLM"/>
    </source>
</evidence>
<dbReference type="STRING" id="85558.T45_00528"/>
<evidence type="ECO:0000313" key="3">
    <source>
        <dbReference type="EMBL" id="ELP68693.1"/>
    </source>
</evidence>
<sequence length="174" mass="17892">MVAAAGLVVAAVSVVVACDPGGLGSATVSFTTDRTATAELERRGVHVQWLTCTASVGDANGNKASTSGSSPSPSATTVADVDCQGKTTDGKDITVTGKVTRAVDGRCVRGNLTAKVDGKQRFRVSGLGNCDEPSTPRATWRPPDNGRPAPTVTVTATKTIYCQKNPNCWPVEGK</sequence>
<gene>
    <name evidence="3" type="ORF">STRTUCAR8_03862</name>
</gene>
<feature type="compositionally biased region" description="Low complexity" evidence="1">
    <location>
        <begin position="64"/>
        <end position="77"/>
    </location>
</feature>
<keyword evidence="2" id="KW-0732">Signal</keyword>
<evidence type="ECO:0000256" key="2">
    <source>
        <dbReference type="SAM" id="SignalP"/>
    </source>
</evidence>
<feature type="chain" id="PRO_5039201103" description="Lipoprotein" evidence="2">
    <location>
        <begin position="18"/>
        <end position="174"/>
    </location>
</feature>
<dbReference type="AlphaFoldDB" id="L7FAV3"/>
<feature type="signal peptide" evidence="2">
    <location>
        <begin position="1"/>
        <end position="17"/>
    </location>
</feature>
<reference evidence="3 4" key="1">
    <citation type="journal article" date="2011" name="Plasmid">
        <title>Streptomyces turgidiscabies Car8 contains a modular pathogenicity island that shares virulence genes with other actinobacterial plant pathogens.</title>
        <authorList>
            <person name="Huguet-Tapia J.C."/>
            <person name="Badger J.H."/>
            <person name="Loria R."/>
            <person name="Pettis G.S."/>
        </authorList>
    </citation>
    <scope>NUCLEOTIDE SEQUENCE [LARGE SCALE GENOMIC DNA]</scope>
    <source>
        <strain evidence="3 4">Car8</strain>
    </source>
</reference>
<proteinExistence type="predicted"/>
<dbReference type="EMBL" id="AEJB01000205">
    <property type="protein sequence ID" value="ELP68693.1"/>
    <property type="molecule type" value="Genomic_DNA"/>
</dbReference>
<keyword evidence="4" id="KW-1185">Reference proteome</keyword>
<feature type="region of interest" description="Disordered" evidence="1">
    <location>
        <begin position="127"/>
        <end position="147"/>
    </location>
</feature>
<organism evidence="3 4">
    <name type="scientific">Streptomyces turgidiscabies (strain Car8)</name>
    <dbReference type="NCBI Taxonomy" id="698760"/>
    <lineage>
        <taxon>Bacteria</taxon>
        <taxon>Bacillati</taxon>
        <taxon>Actinomycetota</taxon>
        <taxon>Actinomycetes</taxon>
        <taxon>Kitasatosporales</taxon>
        <taxon>Streptomycetaceae</taxon>
        <taxon>Streptomyces</taxon>
    </lineage>
</organism>
<evidence type="ECO:0000256" key="1">
    <source>
        <dbReference type="SAM" id="MobiDB-lite"/>
    </source>
</evidence>
<accession>L7FAV3</accession>
<evidence type="ECO:0000313" key="4">
    <source>
        <dbReference type="Proteomes" id="UP000010931"/>
    </source>
</evidence>
<dbReference type="Proteomes" id="UP000010931">
    <property type="component" value="Unassembled WGS sequence"/>
</dbReference>
<comment type="caution">
    <text evidence="3">The sequence shown here is derived from an EMBL/GenBank/DDBJ whole genome shotgun (WGS) entry which is preliminary data.</text>
</comment>